<dbReference type="PRINTS" id="PR02075">
    <property type="entry name" value="FIBSHEATHIP1"/>
</dbReference>
<dbReference type="OrthoDB" id="9946895at2759"/>
<proteinExistence type="inferred from homology"/>
<dbReference type="InterPro" id="IPR026246">
    <property type="entry name" value="Fsip1"/>
</dbReference>
<accession>A0A8J4XDW9</accession>
<evidence type="ECO:0000256" key="4">
    <source>
        <dbReference type="SAM" id="MobiDB-lite"/>
    </source>
</evidence>
<keyword evidence="3" id="KW-0175">Coiled coil</keyword>
<name>A0A8J4XDW9_CLAMG</name>
<protein>
    <recommendedName>
        <fullName evidence="2">Fibrous sheath-interacting protein 1</fullName>
    </recommendedName>
</protein>
<dbReference type="AlphaFoldDB" id="A0A8J4XDW9"/>
<organism evidence="5 6">
    <name type="scientific">Clarias magur</name>
    <name type="common">Asian catfish</name>
    <name type="synonym">Macropteronotus magur</name>
    <dbReference type="NCBI Taxonomy" id="1594786"/>
    <lineage>
        <taxon>Eukaryota</taxon>
        <taxon>Metazoa</taxon>
        <taxon>Chordata</taxon>
        <taxon>Craniata</taxon>
        <taxon>Vertebrata</taxon>
        <taxon>Euteleostomi</taxon>
        <taxon>Actinopterygii</taxon>
        <taxon>Neopterygii</taxon>
        <taxon>Teleostei</taxon>
        <taxon>Ostariophysi</taxon>
        <taxon>Siluriformes</taxon>
        <taxon>Clariidae</taxon>
        <taxon>Clarias</taxon>
    </lineage>
</organism>
<evidence type="ECO:0000313" key="6">
    <source>
        <dbReference type="Proteomes" id="UP000727407"/>
    </source>
</evidence>
<comment type="similarity">
    <text evidence="1">Belongs to the FSIP1 family.</text>
</comment>
<dbReference type="Proteomes" id="UP000727407">
    <property type="component" value="Unassembled WGS sequence"/>
</dbReference>
<feature type="compositionally biased region" description="Basic and acidic residues" evidence="4">
    <location>
        <begin position="7"/>
        <end position="21"/>
    </location>
</feature>
<keyword evidence="6" id="KW-1185">Reference proteome</keyword>
<evidence type="ECO:0000256" key="3">
    <source>
        <dbReference type="ARBA" id="ARBA00023054"/>
    </source>
</evidence>
<dbReference type="PANTHER" id="PTHR22012:SF2">
    <property type="entry name" value="FIBROUS SHEATH-INTERACTING PROTEIN 1"/>
    <property type="match status" value="1"/>
</dbReference>
<gene>
    <name evidence="5" type="ORF">DAT39_010165</name>
</gene>
<dbReference type="Pfam" id="PF15554">
    <property type="entry name" value="FSIP1"/>
    <property type="match status" value="2"/>
</dbReference>
<dbReference type="EMBL" id="QNUK01000145">
    <property type="protein sequence ID" value="KAF5900090.1"/>
    <property type="molecule type" value="Genomic_DNA"/>
</dbReference>
<evidence type="ECO:0000256" key="1">
    <source>
        <dbReference type="ARBA" id="ARBA00010495"/>
    </source>
</evidence>
<dbReference type="PANTHER" id="PTHR22012">
    <property type="entry name" value="FIBROUS SHEATH INTERACTING PROTEIN 1"/>
    <property type="match status" value="1"/>
</dbReference>
<evidence type="ECO:0000256" key="2">
    <source>
        <dbReference type="ARBA" id="ARBA00019480"/>
    </source>
</evidence>
<comment type="caution">
    <text evidence="5">The sequence shown here is derived from an EMBL/GenBank/DDBJ whole genome shotgun (WGS) entry which is preliminary data.</text>
</comment>
<evidence type="ECO:0000313" key="5">
    <source>
        <dbReference type="EMBL" id="KAF5900090.1"/>
    </source>
</evidence>
<feature type="region of interest" description="Disordered" evidence="4">
    <location>
        <begin position="291"/>
        <end position="312"/>
    </location>
</feature>
<reference evidence="5" key="1">
    <citation type="submission" date="2020-07" db="EMBL/GenBank/DDBJ databases">
        <title>Clarias magur genome sequencing, assembly and annotation.</title>
        <authorList>
            <person name="Kushwaha B."/>
            <person name="Kumar R."/>
            <person name="Das P."/>
            <person name="Joshi C.G."/>
            <person name="Kumar D."/>
            <person name="Nagpure N.S."/>
            <person name="Pandey M."/>
            <person name="Agarwal S."/>
            <person name="Srivastava S."/>
            <person name="Singh M."/>
            <person name="Sahoo L."/>
            <person name="Jayasankar P."/>
            <person name="Meher P.K."/>
            <person name="Koringa P.G."/>
            <person name="Iquebal M.A."/>
            <person name="Das S.P."/>
            <person name="Bit A."/>
            <person name="Patnaik S."/>
            <person name="Patel N."/>
            <person name="Shah T.M."/>
            <person name="Hinsu A."/>
            <person name="Jena J.K."/>
        </authorList>
    </citation>
    <scope>NUCLEOTIDE SEQUENCE</scope>
    <source>
        <strain evidence="5">CIFAMagur01</strain>
        <tissue evidence="5">Testis</tissue>
    </source>
</reference>
<feature type="region of interest" description="Disordered" evidence="4">
    <location>
        <begin position="1"/>
        <end position="28"/>
    </location>
</feature>
<sequence length="312" mass="34794">MDITRGSLDDISRPASSERSRPGSRVSSIVLSEGVRMNQDRIGTLEVLSTERSTDTQERQTIEKNSLDCLSETLAPDQGSSLEIGVHGKTSDSVKVGPDLKDVKQTQSQCSVMSKSKHRQDFIKKNIELASSGGSLGPMTQEEKKRLEELLKDVDEEEHSVNPTAIPETDLSLCAVSTTLDAGYTPKAAELDQLFHIDAKLQLLLPVQEFLSVRGPYGFHSFSQDKRAGELGERVLQDMKESREQEECLCEIQQQLQLLTQRQHPDRLTEEQMKSLLLECEMALSRSSDSELLQEACESPTCPDQELRTEKS</sequence>